<dbReference type="RefSeq" id="WP_188775412.1">
    <property type="nucleotide sequence ID" value="NZ_BMMB01000004.1"/>
</dbReference>
<evidence type="ECO:0000313" key="2">
    <source>
        <dbReference type="Proteomes" id="UP001185028"/>
    </source>
</evidence>
<sequence>MKKIAELLSRKLEKDAIRSAKGDYTTNKVFIGKQDLPNELLKKLGK</sequence>
<dbReference type="Proteomes" id="UP001185028">
    <property type="component" value="Unassembled WGS sequence"/>
</dbReference>
<protein>
    <submittedName>
        <fullName evidence="1">Uncharacterized protein</fullName>
    </submittedName>
</protein>
<name>A0ABU1IV31_9BACL</name>
<organism evidence="1 2">
    <name type="scientific">Paenibacillus hunanensis</name>
    <dbReference type="NCBI Taxonomy" id="539262"/>
    <lineage>
        <taxon>Bacteria</taxon>
        <taxon>Bacillati</taxon>
        <taxon>Bacillota</taxon>
        <taxon>Bacilli</taxon>
        <taxon>Bacillales</taxon>
        <taxon>Paenibacillaceae</taxon>
        <taxon>Paenibacillus</taxon>
    </lineage>
</organism>
<reference evidence="1 2" key="1">
    <citation type="submission" date="2023-07" db="EMBL/GenBank/DDBJ databases">
        <title>Genomic Encyclopedia of Type Strains, Phase IV (KMG-IV): sequencing the most valuable type-strain genomes for metagenomic binning, comparative biology and taxonomic classification.</title>
        <authorList>
            <person name="Goeker M."/>
        </authorList>
    </citation>
    <scope>NUCLEOTIDE SEQUENCE [LARGE SCALE GENOMIC DNA]</scope>
    <source>
        <strain evidence="1 2">DSM 22170</strain>
    </source>
</reference>
<keyword evidence="2" id="KW-1185">Reference proteome</keyword>
<accession>A0ABU1IV31</accession>
<proteinExistence type="predicted"/>
<gene>
    <name evidence="1" type="ORF">JOC58_001001</name>
</gene>
<comment type="caution">
    <text evidence="1">The sequence shown here is derived from an EMBL/GenBank/DDBJ whole genome shotgun (WGS) entry which is preliminary data.</text>
</comment>
<dbReference type="EMBL" id="JAVDQH010000003">
    <property type="protein sequence ID" value="MDR6243116.1"/>
    <property type="molecule type" value="Genomic_DNA"/>
</dbReference>
<evidence type="ECO:0000313" key="1">
    <source>
        <dbReference type="EMBL" id="MDR6243116.1"/>
    </source>
</evidence>